<sequence>MSDTTTTGTVRKVANVIIPVRDQDRALEFYCGTLGLDKRVDQPFGGGYRWIEVAPEGAETPIALCPPPEGTEAGGRDTGIALATADVDACHARLKAAGADVDAEVSRMGGPVPPMFWFRDPEGNTLMFVEEA</sequence>
<comment type="caution">
    <text evidence="2">The sequence shown here is derived from an EMBL/GenBank/DDBJ whole genome shotgun (WGS) entry which is preliminary data.</text>
</comment>
<organism evidence="2 3">
    <name type="scientific">Actinomadura montaniterrae</name>
    <dbReference type="NCBI Taxonomy" id="1803903"/>
    <lineage>
        <taxon>Bacteria</taxon>
        <taxon>Bacillati</taxon>
        <taxon>Actinomycetota</taxon>
        <taxon>Actinomycetes</taxon>
        <taxon>Streptosporangiales</taxon>
        <taxon>Thermomonosporaceae</taxon>
        <taxon>Actinomadura</taxon>
    </lineage>
</organism>
<keyword evidence="3" id="KW-1185">Reference proteome</keyword>
<evidence type="ECO:0000313" key="2">
    <source>
        <dbReference type="EMBL" id="KAB2366707.1"/>
    </source>
</evidence>
<feature type="domain" description="VOC" evidence="1">
    <location>
        <begin position="12"/>
        <end position="131"/>
    </location>
</feature>
<protein>
    <submittedName>
        <fullName evidence="2">Glyoxalase</fullName>
    </submittedName>
</protein>
<dbReference type="EMBL" id="WBMR01000193">
    <property type="protein sequence ID" value="KAB2366707.1"/>
    <property type="molecule type" value="Genomic_DNA"/>
</dbReference>
<name>A0A6L3VP17_9ACTN</name>
<dbReference type="SUPFAM" id="SSF54593">
    <property type="entry name" value="Glyoxalase/Bleomycin resistance protein/Dihydroxybiphenyl dioxygenase"/>
    <property type="match status" value="1"/>
</dbReference>
<evidence type="ECO:0000259" key="1">
    <source>
        <dbReference type="PROSITE" id="PS51819"/>
    </source>
</evidence>
<dbReference type="InterPro" id="IPR029068">
    <property type="entry name" value="Glyas_Bleomycin-R_OHBP_Dase"/>
</dbReference>
<evidence type="ECO:0000313" key="3">
    <source>
        <dbReference type="Proteomes" id="UP000483004"/>
    </source>
</evidence>
<dbReference type="OrthoDB" id="9794917at2"/>
<reference evidence="2 3" key="1">
    <citation type="submission" date="2019-09" db="EMBL/GenBank/DDBJ databases">
        <title>Actinomadura physcomitrii sp. nov., a novel actinomycete isolated from moss [Physcomitrium sphaericum (Ludw) Fuernr].</title>
        <authorList>
            <person name="Liu C."/>
            <person name="Zhuang X."/>
        </authorList>
    </citation>
    <scope>NUCLEOTIDE SEQUENCE [LARGE SCALE GENOMIC DNA]</scope>
    <source>
        <strain evidence="2 3">CYP1-1B</strain>
    </source>
</reference>
<dbReference type="PANTHER" id="PTHR36437">
    <property type="entry name" value="GLYOXALASE/BLEOMYCIN RESISTANCE PROTEIN/DIOXYGENASE"/>
    <property type="match status" value="1"/>
</dbReference>
<proteinExistence type="predicted"/>
<accession>A0A6L3VP17</accession>
<dbReference type="Proteomes" id="UP000483004">
    <property type="component" value="Unassembled WGS sequence"/>
</dbReference>
<dbReference type="InterPro" id="IPR004360">
    <property type="entry name" value="Glyas_Fos-R_dOase_dom"/>
</dbReference>
<dbReference type="InterPro" id="IPR037523">
    <property type="entry name" value="VOC_core"/>
</dbReference>
<dbReference type="PANTHER" id="PTHR36437:SF2">
    <property type="entry name" value="GLYOXALASE_BLEOMYCIN RESISTANCE PROTEIN_DIOXYGENASE"/>
    <property type="match status" value="1"/>
</dbReference>
<dbReference type="Pfam" id="PF00903">
    <property type="entry name" value="Glyoxalase"/>
    <property type="match status" value="1"/>
</dbReference>
<dbReference type="Gene3D" id="3.10.180.10">
    <property type="entry name" value="2,3-Dihydroxybiphenyl 1,2-Dioxygenase, domain 1"/>
    <property type="match status" value="1"/>
</dbReference>
<dbReference type="PROSITE" id="PS51819">
    <property type="entry name" value="VOC"/>
    <property type="match status" value="1"/>
</dbReference>
<dbReference type="AlphaFoldDB" id="A0A6L3VP17"/>
<dbReference type="RefSeq" id="WP_151545355.1">
    <property type="nucleotide sequence ID" value="NZ_WBMR01000193.1"/>
</dbReference>
<gene>
    <name evidence="2" type="ORF">F9B16_39475</name>
</gene>